<keyword evidence="4" id="KW-1185">Reference proteome</keyword>
<feature type="transmembrane region" description="Helical" evidence="1">
    <location>
        <begin position="207"/>
        <end position="231"/>
    </location>
</feature>
<proteinExistence type="predicted"/>
<keyword evidence="1" id="KW-1133">Transmembrane helix</keyword>
<feature type="transmembrane region" description="Helical" evidence="1">
    <location>
        <begin position="140"/>
        <end position="164"/>
    </location>
</feature>
<name>A0ABQ3QF87_9ACTN</name>
<feature type="transmembrane region" description="Helical" evidence="1">
    <location>
        <begin position="71"/>
        <end position="91"/>
    </location>
</feature>
<feature type="transmembrane region" description="Helical" evidence="1">
    <location>
        <begin position="176"/>
        <end position="195"/>
    </location>
</feature>
<dbReference type="Proteomes" id="UP001050808">
    <property type="component" value="Unassembled WGS sequence"/>
</dbReference>
<evidence type="ECO:0000259" key="2">
    <source>
        <dbReference type="Pfam" id="PF20182"/>
    </source>
</evidence>
<feature type="transmembrane region" description="Helical" evidence="1">
    <location>
        <begin position="40"/>
        <end position="59"/>
    </location>
</feature>
<comment type="caution">
    <text evidence="3">The sequence shown here is derived from an EMBL/GenBank/DDBJ whole genome shotgun (WGS) entry which is preliminary data.</text>
</comment>
<protein>
    <recommendedName>
        <fullName evidence="2">DUF6545 domain-containing protein</fullName>
    </recommendedName>
</protein>
<dbReference type="InterPro" id="IPR050039">
    <property type="entry name" value="MAB_1171c-like"/>
</dbReference>
<dbReference type="EMBL" id="BNDY01000002">
    <property type="protein sequence ID" value="GHI35953.1"/>
    <property type="molecule type" value="Genomic_DNA"/>
</dbReference>
<feature type="transmembrane region" description="Helical" evidence="1">
    <location>
        <begin position="103"/>
        <end position="120"/>
    </location>
</feature>
<feature type="domain" description="DUF6545" evidence="2">
    <location>
        <begin position="240"/>
        <end position="358"/>
    </location>
</feature>
<evidence type="ECO:0000313" key="3">
    <source>
        <dbReference type="EMBL" id="GHI35953.1"/>
    </source>
</evidence>
<keyword evidence="1" id="KW-0472">Membrane</keyword>
<reference evidence="3" key="1">
    <citation type="submission" date="2024-05" db="EMBL/GenBank/DDBJ databases">
        <title>Whole genome shotgun sequence of Streptomyces violascens NBRC 12920.</title>
        <authorList>
            <person name="Komaki H."/>
            <person name="Tamura T."/>
        </authorList>
    </citation>
    <scope>NUCLEOTIDE SEQUENCE</scope>
    <source>
        <strain evidence="3">NBRC 12920</strain>
    </source>
</reference>
<evidence type="ECO:0000256" key="1">
    <source>
        <dbReference type="SAM" id="Phobius"/>
    </source>
</evidence>
<organism evidence="3 4">
    <name type="scientific">Streptomyces violascens</name>
    <dbReference type="NCBI Taxonomy" id="67381"/>
    <lineage>
        <taxon>Bacteria</taxon>
        <taxon>Bacillati</taxon>
        <taxon>Actinomycetota</taxon>
        <taxon>Actinomycetes</taxon>
        <taxon>Kitasatosporales</taxon>
        <taxon>Streptomycetaceae</taxon>
        <taxon>Streptomyces</taxon>
    </lineage>
</organism>
<evidence type="ECO:0000313" key="4">
    <source>
        <dbReference type="Proteomes" id="UP001050808"/>
    </source>
</evidence>
<dbReference type="NCBIfam" id="NF042915">
    <property type="entry name" value="MAB_1171c_fam"/>
    <property type="match status" value="1"/>
</dbReference>
<dbReference type="InterPro" id="IPR046675">
    <property type="entry name" value="DUF6545"/>
</dbReference>
<gene>
    <name evidence="3" type="ORF">Sviol_03610</name>
</gene>
<dbReference type="Pfam" id="PF20182">
    <property type="entry name" value="DUF6545"/>
    <property type="match status" value="1"/>
</dbReference>
<accession>A0ABQ3QF87</accession>
<keyword evidence="1" id="KW-0812">Transmembrane</keyword>
<sequence>MGNEVTDLGKTVEAVSMLCMWPVVVLRARAALRCTRQRGIWLAVATAAAATTLNLPPVTRLVEHITGPTHLTALAVNLCGVLSAAAVLDFTTVATGGCRRPQLHAVFGLVLVTLVTLDLTSPHHARHTSLGAGPATPSTAYWLVIIATHLSANLVCARVCLRYSGCGSNRALRTSLRLFGLGTACAGLFWCAYLADLLLSPAWVPPLLPYLMGLHGLLRAAALGVPAAVLLRGAGAELLTFHRLWPLWRDLVEAVPTVTLAERRPWLMELLRPCGPRHFAVYRTIVEIRDAILVLRDYVQPERPVTDPAAMARLLRDARRNKLDGQDPRTPDVNVAEAGGEDIAAETAYLVQVARAYRALPAGPLSR</sequence>